<dbReference type="Proteomes" id="UP001292094">
    <property type="component" value="Unassembled WGS sequence"/>
</dbReference>
<dbReference type="EMBL" id="JAWZYT010002223">
    <property type="protein sequence ID" value="KAK4305849.1"/>
    <property type="molecule type" value="Genomic_DNA"/>
</dbReference>
<comment type="caution">
    <text evidence="1">The sequence shown here is derived from an EMBL/GenBank/DDBJ whole genome shotgun (WGS) entry which is preliminary data.</text>
</comment>
<reference evidence="1" key="1">
    <citation type="submission" date="2023-11" db="EMBL/GenBank/DDBJ databases">
        <title>Genome assemblies of two species of porcelain crab, Petrolisthes cinctipes and Petrolisthes manimaculis (Anomura: Porcellanidae).</title>
        <authorList>
            <person name="Angst P."/>
        </authorList>
    </citation>
    <scope>NUCLEOTIDE SEQUENCE</scope>
    <source>
        <strain evidence="1">PB745_02</strain>
        <tissue evidence="1">Gill</tissue>
    </source>
</reference>
<proteinExistence type="predicted"/>
<name>A0AAE1PEA9_9EUCA</name>
<protein>
    <submittedName>
        <fullName evidence="1">Uncharacterized protein</fullName>
    </submittedName>
</protein>
<sequence>MPDASYTFPGVTRAGVTSARVTRGGRNLETLMLQ</sequence>
<evidence type="ECO:0000313" key="1">
    <source>
        <dbReference type="EMBL" id="KAK4305849.1"/>
    </source>
</evidence>
<gene>
    <name evidence="1" type="ORF">Pmani_022291</name>
</gene>
<keyword evidence="2" id="KW-1185">Reference proteome</keyword>
<organism evidence="1 2">
    <name type="scientific">Petrolisthes manimaculis</name>
    <dbReference type="NCBI Taxonomy" id="1843537"/>
    <lineage>
        <taxon>Eukaryota</taxon>
        <taxon>Metazoa</taxon>
        <taxon>Ecdysozoa</taxon>
        <taxon>Arthropoda</taxon>
        <taxon>Crustacea</taxon>
        <taxon>Multicrustacea</taxon>
        <taxon>Malacostraca</taxon>
        <taxon>Eumalacostraca</taxon>
        <taxon>Eucarida</taxon>
        <taxon>Decapoda</taxon>
        <taxon>Pleocyemata</taxon>
        <taxon>Anomura</taxon>
        <taxon>Galatheoidea</taxon>
        <taxon>Porcellanidae</taxon>
        <taxon>Petrolisthes</taxon>
    </lineage>
</organism>
<evidence type="ECO:0000313" key="2">
    <source>
        <dbReference type="Proteomes" id="UP001292094"/>
    </source>
</evidence>
<accession>A0AAE1PEA9</accession>
<dbReference type="AlphaFoldDB" id="A0AAE1PEA9"/>